<dbReference type="GO" id="GO:0004853">
    <property type="term" value="F:uroporphyrinogen decarboxylase activity"/>
    <property type="evidence" value="ECO:0007669"/>
    <property type="project" value="InterPro"/>
</dbReference>
<dbReference type="PANTHER" id="PTHR21091">
    <property type="entry name" value="METHYLTETRAHYDROFOLATE:HOMOCYSTEINE METHYLTRANSFERASE RELATED"/>
    <property type="match status" value="1"/>
</dbReference>
<dbReference type="Proteomes" id="UP000285301">
    <property type="component" value="Unassembled WGS sequence"/>
</dbReference>
<name>A0A443QZE0_9ACAR</name>
<feature type="domain" description="Uroporphyrinogen decarboxylase (URO-D)" evidence="1">
    <location>
        <begin position="49"/>
        <end position="65"/>
    </location>
</feature>
<evidence type="ECO:0000313" key="3">
    <source>
        <dbReference type="Proteomes" id="UP000285301"/>
    </source>
</evidence>
<dbReference type="GO" id="GO:0006783">
    <property type="term" value="P:heme biosynthetic process"/>
    <property type="evidence" value="ECO:0007669"/>
    <property type="project" value="TreeGrafter"/>
</dbReference>
<dbReference type="STRING" id="1965070.A0A443QZE0"/>
<dbReference type="Pfam" id="PF01208">
    <property type="entry name" value="URO-D"/>
    <property type="match status" value="1"/>
</dbReference>
<gene>
    <name evidence="2" type="ORF">B4U79_18163</name>
</gene>
<dbReference type="PROSITE" id="PS00907">
    <property type="entry name" value="UROD_2"/>
    <property type="match status" value="1"/>
</dbReference>
<keyword evidence="3" id="KW-1185">Reference proteome</keyword>
<proteinExistence type="predicted"/>
<reference evidence="2 3" key="1">
    <citation type="journal article" date="2018" name="Gigascience">
        <title>Genomes of trombidid mites reveal novel predicted allergens and laterally-transferred genes associated with secondary metabolism.</title>
        <authorList>
            <person name="Dong X."/>
            <person name="Chaisiri K."/>
            <person name="Xia D."/>
            <person name="Armstrong S.D."/>
            <person name="Fang Y."/>
            <person name="Donnelly M.J."/>
            <person name="Kadowaki T."/>
            <person name="McGarry J.W."/>
            <person name="Darby A.C."/>
            <person name="Makepeace B.L."/>
        </authorList>
    </citation>
    <scope>NUCLEOTIDE SEQUENCE [LARGE SCALE GENOMIC DNA]</scope>
    <source>
        <strain evidence="2">UoL-WK</strain>
    </source>
</reference>
<dbReference type="PANTHER" id="PTHR21091:SF169">
    <property type="entry name" value="UROPORPHYRINOGEN DECARBOXYLASE"/>
    <property type="match status" value="1"/>
</dbReference>
<sequence>MASVAVAIDGALDVKMKLRSTVDIKSELGYVFDAITLTRHKLKGKVPLIGFAGAPWTLMTYMIEGGGSKTMQASKRWLYQSTAVRAATVFRALRKHFHFGLYLRKANQNVQILFLDSQTIVSHFNECDSRAHCERTTPIRQKLCKTELKIYLSKFENCFHTSLISSFVQKEKNKC</sequence>
<organism evidence="2 3">
    <name type="scientific">Dinothrombium tinctorium</name>
    <dbReference type="NCBI Taxonomy" id="1965070"/>
    <lineage>
        <taxon>Eukaryota</taxon>
        <taxon>Metazoa</taxon>
        <taxon>Ecdysozoa</taxon>
        <taxon>Arthropoda</taxon>
        <taxon>Chelicerata</taxon>
        <taxon>Arachnida</taxon>
        <taxon>Acari</taxon>
        <taxon>Acariformes</taxon>
        <taxon>Trombidiformes</taxon>
        <taxon>Prostigmata</taxon>
        <taxon>Anystina</taxon>
        <taxon>Parasitengona</taxon>
        <taxon>Trombidioidea</taxon>
        <taxon>Trombidiidae</taxon>
        <taxon>Dinothrombium</taxon>
    </lineage>
</organism>
<dbReference type="OrthoDB" id="339900at2759"/>
<accession>A0A443QZE0</accession>
<dbReference type="SUPFAM" id="SSF51726">
    <property type="entry name" value="UROD/MetE-like"/>
    <property type="match status" value="1"/>
</dbReference>
<dbReference type="Gene3D" id="3.20.20.210">
    <property type="match status" value="1"/>
</dbReference>
<dbReference type="EMBL" id="NCKU01002992">
    <property type="protein sequence ID" value="RWS08389.1"/>
    <property type="molecule type" value="Genomic_DNA"/>
</dbReference>
<comment type="caution">
    <text evidence="2">The sequence shown here is derived from an EMBL/GenBank/DDBJ whole genome shotgun (WGS) entry which is preliminary data.</text>
</comment>
<evidence type="ECO:0000259" key="1">
    <source>
        <dbReference type="PROSITE" id="PS00907"/>
    </source>
</evidence>
<protein>
    <submittedName>
        <fullName evidence="2">Uroporphyrinogen decarboxylase-like protein</fullName>
    </submittedName>
</protein>
<dbReference type="InterPro" id="IPR038071">
    <property type="entry name" value="UROD/MetE-like_sf"/>
</dbReference>
<dbReference type="AlphaFoldDB" id="A0A443QZE0"/>
<dbReference type="GO" id="GO:0005829">
    <property type="term" value="C:cytosol"/>
    <property type="evidence" value="ECO:0007669"/>
    <property type="project" value="TreeGrafter"/>
</dbReference>
<dbReference type="InterPro" id="IPR000257">
    <property type="entry name" value="Uroporphyrinogen_deCOase"/>
</dbReference>
<evidence type="ECO:0000313" key="2">
    <source>
        <dbReference type="EMBL" id="RWS08389.1"/>
    </source>
</evidence>